<evidence type="ECO:0000313" key="2">
    <source>
        <dbReference type="Proteomes" id="UP000237105"/>
    </source>
</evidence>
<dbReference type="EMBL" id="JXTB01000158">
    <property type="protein sequence ID" value="PON57548.1"/>
    <property type="molecule type" value="Genomic_DNA"/>
</dbReference>
<organism evidence="1 2">
    <name type="scientific">Parasponia andersonii</name>
    <name type="common">Sponia andersonii</name>
    <dbReference type="NCBI Taxonomy" id="3476"/>
    <lineage>
        <taxon>Eukaryota</taxon>
        <taxon>Viridiplantae</taxon>
        <taxon>Streptophyta</taxon>
        <taxon>Embryophyta</taxon>
        <taxon>Tracheophyta</taxon>
        <taxon>Spermatophyta</taxon>
        <taxon>Magnoliopsida</taxon>
        <taxon>eudicotyledons</taxon>
        <taxon>Gunneridae</taxon>
        <taxon>Pentapetalae</taxon>
        <taxon>rosids</taxon>
        <taxon>fabids</taxon>
        <taxon>Rosales</taxon>
        <taxon>Cannabaceae</taxon>
        <taxon>Parasponia</taxon>
    </lineage>
</organism>
<dbReference type="Proteomes" id="UP000237105">
    <property type="component" value="Unassembled WGS sequence"/>
</dbReference>
<comment type="caution">
    <text evidence="1">The sequence shown here is derived from an EMBL/GenBank/DDBJ whole genome shotgun (WGS) entry which is preliminary data.</text>
</comment>
<gene>
    <name evidence="1" type="ORF">PanWU01x14_172680</name>
</gene>
<sequence>DKGIHYLPKLYEPKSRRFSPLVYHKLFMCQNRQKDLESKVSMLFFTHITIQQSFLFTLCGKLAGYALGAIMIADK</sequence>
<name>A0A2P5C916_PARAD</name>
<feature type="non-terminal residue" evidence="1">
    <location>
        <position position="1"/>
    </location>
</feature>
<proteinExistence type="predicted"/>
<evidence type="ECO:0000313" key="1">
    <source>
        <dbReference type="EMBL" id="PON57548.1"/>
    </source>
</evidence>
<accession>A0A2P5C916</accession>
<keyword evidence="2" id="KW-1185">Reference proteome</keyword>
<dbReference type="AlphaFoldDB" id="A0A2P5C916"/>
<protein>
    <submittedName>
        <fullName evidence="1">Uncharacterized protein</fullName>
    </submittedName>
</protein>
<reference evidence="2" key="1">
    <citation type="submission" date="2016-06" db="EMBL/GenBank/DDBJ databases">
        <title>Parallel loss of symbiosis genes in relatives of nitrogen-fixing non-legume Parasponia.</title>
        <authorList>
            <person name="Van Velzen R."/>
            <person name="Holmer R."/>
            <person name="Bu F."/>
            <person name="Rutten L."/>
            <person name="Van Zeijl A."/>
            <person name="Liu W."/>
            <person name="Santuari L."/>
            <person name="Cao Q."/>
            <person name="Sharma T."/>
            <person name="Shen D."/>
            <person name="Roswanjaya Y."/>
            <person name="Wardhani T."/>
            <person name="Kalhor M.S."/>
            <person name="Jansen J."/>
            <person name="Van den Hoogen J."/>
            <person name="Gungor B."/>
            <person name="Hartog M."/>
            <person name="Hontelez J."/>
            <person name="Verver J."/>
            <person name="Yang W.-C."/>
            <person name="Schijlen E."/>
            <person name="Repin R."/>
            <person name="Schilthuizen M."/>
            <person name="Schranz E."/>
            <person name="Heidstra R."/>
            <person name="Miyata K."/>
            <person name="Fedorova E."/>
            <person name="Kohlen W."/>
            <person name="Bisseling T."/>
            <person name="Smit S."/>
            <person name="Geurts R."/>
        </authorList>
    </citation>
    <scope>NUCLEOTIDE SEQUENCE [LARGE SCALE GENOMIC DNA]</scope>
    <source>
        <strain evidence="2">cv. WU1-14</strain>
    </source>
</reference>